<dbReference type="Proteomes" id="UP000092382">
    <property type="component" value="Unassembled WGS sequence"/>
</dbReference>
<organism evidence="4 5">
    <name type="scientific">Aphanizomenon flos-aquae LD13</name>
    <dbReference type="NCBI Taxonomy" id="1710894"/>
    <lineage>
        <taxon>Bacteria</taxon>
        <taxon>Bacillati</taxon>
        <taxon>Cyanobacteriota</taxon>
        <taxon>Cyanophyceae</taxon>
        <taxon>Nostocales</taxon>
        <taxon>Aphanizomenonaceae</taxon>
        <taxon>Aphanizomenon</taxon>
    </lineage>
</organism>
<evidence type="ECO:0000259" key="3">
    <source>
        <dbReference type="Pfam" id="PF12849"/>
    </source>
</evidence>
<dbReference type="PANTHER" id="PTHR30570">
    <property type="entry name" value="PERIPLASMIC PHOSPHATE BINDING COMPONENT OF PHOSPHATE ABC TRANSPORTER"/>
    <property type="match status" value="1"/>
</dbReference>
<sequence length="356" mass="39328">MSQKKETLSLLLSLVLTSGLSFGAFWFLMEHWARINNNRINNNSSTTNSTNQNPSNNIINPNSPPVSDCKIPNLPQGIFSYGGSTTWAPIRRDVDSVLKNSCPQFDLRYTQPINEKPGSGTGIKMLIANQLAFSQSSRPVKPEENETAKTKGFSLKEITVAIDGIAIAVNHNLNIPGLTVSQLKDIYTGKITNWQQVGGENLPIIPLSRSKESGGSVDFFVENVLNKEDFKNVNYIGTTTEAIRKVAITPGAIYYASAPEIVPQCIIKSLAIGQTTEKFVTPYKLPAIPRSQCPNQRNQLNTEDIRNGNYPITRNLFVIVKQNGQTDQQAGEAYANWLTTPQNQELIEKAGFVRIK</sequence>
<dbReference type="InterPro" id="IPR050811">
    <property type="entry name" value="Phosphate_ABC_transporter"/>
</dbReference>
<feature type="region of interest" description="Disordered" evidence="2">
    <location>
        <begin position="43"/>
        <end position="66"/>
    </location>
</feature>
<dbReference type="Gene3D" id="3.40.190.10">
    <property type="entry name" value="Periplasmic binding protein-like II"/>
    <property type="match status" value="2"/>
</dbReference>
<feature type="domain" description="PBP" evidence="3">
    <location>
        <begin position="79"/>
        <end position="341"/>
    </location>
</feature>
<dbReference type="AlphaFoldDB" id="A0A1B7VZM4"/>
<dbReference type="Pfam" id="PF12849">
    <property type="entry name" value="PBP_like_2"/>
    <property type="match status" value="1"/>
</dbReference>
<name>A0A1B7VZM4_APHFL</name>
<gene>
    <name evidence="4" type="ORF">AN481_05075</name>
</gene>
<dbReference type="EMBL" id="LJOY01000011">
    <property type="protein sequence ID" value="OBQ26460.1"/>
    <property type="molecule type" value="Genomic_DNA"/>
</dbReference>
<accession>A0A1B7VZM4</accession>
<dbReference type="InterPro" id="IPR024370">
    <property type="entry name" value="PBP_domain"/>
</dbReference>
<protein>
    <submittedName>
        <fullName evidence="4">Phosphate ABC transporter substrate-binding protein</fullName>
    </submittedName>
</protein>
<evidence type="ECO:0000313" key="4">
    <source>
        <dbReference type="EMBL" id="OBQ26460.1"/>
    </source>
</evidence>
<evidence type="ECO:0000256" key="1">
    <source>
        <dbReference type="ARBA" id="ARBA00022729"/>
    </source>
</evidence>
<evidence type="ECO:0000256" key="2">
    <source>
        <dbReference type="SAM" id="MobiDB-lite"/>
    </source>
</evidence>
<dbReference type="PATRIC" id="fig|1710894.3.peg.2006"/>
<dbReference type="STRING" id="1803587.GCA_001593825_02460"/>
<comment type="caution">
    <text evidence="4">The sequence shown here is derived from an EMBL/GenBank/DDBJ whole genome shotgun (WGS) entry which is preliminary data.</text>
</comment>
<evidence type="ECO:0000313" key="5">
    <source>
        <dbReference type="Proteomes" id="UP000092382"/>
    </source>
</evidence>
<proteinExistence type="predicted"/>
<reference evidence="4 5" key="1">
    <citation type="submission" date="2015-09" db="EMBL/GenBank/DDBJ databases">
        <title>Whole genome shotgun sequence assembly of Aphanizomenon flos-aquae UKL13.</title>
        <authorList>
            <person name="Driscoll C."/>
        </authorList>
    </citation>
    <scope>NUCLEOTIDE SEQUENCE [LARGE SCALE GENOMIC DNA]</scope>
    <source>
        <strain evidence="4">MDT13</strain>
    </source>
</reference>
<dbReference type="CDD" id="cd13566">
    <property type="entry name" value="PBP2_phosphate"/>
    <property type="match status" value="1"/>
</dbReference>
<keyword evidence="1" id="KW-0732">Signal</keyword>
<feature type="compositionally biased region" description="Low complexity" evidence="2">
    <location>
        <begin position="43"/>
        <end position="61"/>
    </location>
</feature>
<dbReference type="SUPFAM" id="SSF53850">
    <property type="entry name" value="Periplasmic binding protein-like II"/>
    <property type="match status" value="1"/>
</dbReference>
<dbReference type="PANTHER" id="PTHR30570:SF1">
    <property type="entry name" value="PHOSPHATE-BINDING PROTEIN PSTS"/>
    <property type="match status" value="1"/>
</dbReference>